<proteinExistence type="predicted"/>
<gene>
    <name evidence="1" type="ORF">HannXRQ_Chr05g0135251</name>
</gene>
<evidence type="ECO:0000313" key="1">
    <source>
        <dbReference type="EMBL" id="OTG24304.1"/>
    </source>
</evidence>
<accession>A0A251UMG9</accession>
<dbReference type="Proteomes" id="UP000215914">
    <property type="component" value="Chromosome 5"/>
</dbReference>
<protein>
    <submittedName>
        <fullName evidence="1">Uncharacterized protein</fullName>
    </submittedName>
</protein>
<keyword evidence="2" id="KW-1185">Reference proteome</keyword>
<dbReference type="InParanoid" id="A0A251UMG9"/>
<organism evidence="1 2">
    <name type="scientific">Helianthus annuus</name>
    <name type="common">Common sunflower</name>
    <dbReference type="NCBI Taxonomy" id="4232"/>
    <lineage>
        <taxon>Eukaryota</taxon>
        <taxon>Viridiplantae</taxon>
        <taxon>Streptophyta</taxon>
        <taxon>Embryophyta</taxon>
        <taxon>Tracheophyta</taxon>
        <taxon>Spermatophyta</taxon>
        <taxon>Magnoliopsida</taxon>
        <taxon>eudicotyledons</taxon>
        <taxon>Gunneridae</taxon>
        <taxon>Pentapetalae</taxon>
        <taxon>asterids</taxon>
        <taxon>campanulids</taxon>
        <taxon>Asterales</taxon>
        <taxon>Asteraceae</taxon>
        <taxon>Asteroideae</taxon>
        <taxon>Heliantheae alliance</taxon>
        <taxon>Heliantheae</taxon>
        <taxon>Helianthus</taxon>
    </lineage>
</organism>
<sequence>MSSPILLISSTIASNRPLPVVSSTIINSKKYSLTSIGVDEISKHCKIIDICSL</sequence>
<evidence type="ECO:0000313" key="2">
    <source>
        <dbReference type="Proteomes" id="UP000215914"/>
    </source>
</evidence>
<dbReference type="EMBL" id="CM007894">
    <property type="protein sequence ID" value="OTG24304.1"/>
    <property type="molecule type" value="Genomic_DNA"/>
</dbReference>
<name>A0A251UMG9_HELAN</name>
<reference evidence="2" key="1">
    <citation type="journal article" date="2017" name="Nature">
        <title>The sunflower genome provides insights into oil metabolism, flowering and Asterid evolution.</title>
        <authorList>
            <person name="Badouin H."/>
            <person name="Gouzy J."/>
            <person name="Grassa C.J."/>
            <person name="Murat F."/>
            <person name="Staton S.E."/>
            <person name="Cottret L."/>
            <person name="Lelandais-Briere C."/>
            <person name="Owens G.L."/>
            <person name="Carrere S."/>
            <person name="Mayjonade B."/>
            <person name="Legrand L."/>
            <person name="Gill N."/>
            <person name="Kane N.C."/>
            <person name="Bowers J.E."/>
            <person name="Hubner S."/>
            <person name="Bellec A."/>
            <person name="Berard A."/>
            <person name="Berges H."/>
            <person name="Blanchet N."/>
            <person name="Boniface M.C."/>
            <person name="Brunel D."/>
            <person name="Catrice O."/>
            <person name="Chaidir N."/>
            <person name="Claudel C."/>
            <person name="Donnadieu C."/>
            <person name="Faraut T."/>
            <person name="Fievet G."/>
            <person name="Helmstetter N."/>
            <person name="King M."/>
            <person name="Knapp S.J."/>
            <person name="Lai Z."/>
            <person name="Le Paslier M.C."/>
            <person name="Lippi Y."/>
            <person name="Lorenzon L."/>
            <person name="Mandel J.R."/>
            <person name="Marage G."/>
            <person name="Marchand G."/>
            <person name="Marquand E."/>
            <person name="Bret-Mestries E."/>
            <person name="Morien E."/>
            <person name="Nambeesan S."/>
            <person name="Nguyen T."/>
            <person name="Pegot-Espagnet P."/>
            <person name="Pouilly N."/>
            <person name="Raftis F."/>
            <person name="Sallet E."/>
            <person name="Schiex T."/>
            <person name="Thomas J."/>
            <person name="Vandecasteele C."/>
            <person name="Vares D."/>
            <person name="Vear F."/>
            <person name="Vautrin S."/>
            <person name="Crespi M."/>
            <person name="Mangin B."/>
            <person name="Burke J.M."/>
            <person name="Salse J."/>
            <person name="Munos S."/>
            <person name="Vincourt P."/>
            <person name="Rieseberg L.H."/>
            <person name="Langlade N.B."/>
        </authorList>
    </citation>
    <scope>NUCLEOTIDE SEQUENCE [LARGE SCALE GENOMIC DNA]</scope>
    <source>
        <strain evidence="2">cv. SF193</strain>
    </source>
</reference>
<dbReference type="AlphaFoldDB" id="A0A251UMG9"/>